<name>U1WF23_ANEAE</name>
<dbReference type="Pfam" id="PF03050">
    <property type="entry name" value="DDE_Tnp_IS66"/>
    <property type="match status" value="1"/>
</dbReference>
<keyword evidence="4" id="KW-1185">Reference proteome</keyword>
<evidence type="ECO:0000256" key="1">
    <source>
        <dbReference type="SAM" id="MobiDB-lite"/>
    </source>
</evidence>
<comment type="caution">
    <text evidence="3">The sequence shown here is derived from an EMBL/GenBank/DDBJ whole genome shotgun (WGS) entry which is preliminary data.</text>
</comment>
<evidence type="ECO:0000313" key="4">
    <source>
        <dbReference type="Proteomes" id="UP000016511"/>
    </source>
</evidence>
<dbReference type="eggNOG" id="COG1943">
    <property type="taxonomic scope" value="Bacteria"/>
</dbReference>
<dbReference type="STRING" id="649747.HMPREF0083_04764"/>
<sequence length="171" mass="19868">MRELTFLHEHEQQDWAKSLHDLLIEMKRTKEENESLGISPSNQEITTLEARFDNLSAEGCEKNPVQFSPETLKKKGSKKQSPSRNLLDRLQLHRDKVLRFLRETAISFDNNQAERDLRMMRVKEKISGLFCSEEGARAFCRTQTFVSTVWKQAFGILASLRKMLEGTFVFS</sequence>
<accession>U1WF23</accession>
<feature type="region of interest" description="Disordered" evidence="1">
    <location>
        <begin position="60"/>
        <end position="84"/>
    </location>
</feature>
<dbReference type="PANTHER" id="PTHR33678">
    <property type="entry name" value="BLL1576 PROTEIN"/>
    <property type="match status" value="1"/>
</dbReference>
<dbReference type="AlphaFoldDB" id="U1WF23"/>
<evidence type="ECO:0000259" key="2">
    <source>
        <dbReference type="Pfam" id="PF03050"/>
    </source>
</evidence>
<dbReference type="PANTHER" id="PTHR33678:SF1">
    <property type="entry name" value="BLL1576 PROTEIN"/>
    <property type="match status" value="1"/>
</dbReference>
<protein>
    <recommendedName>
        <fullName evidence="2">Transposase IS66 central domain-containing protein</fullName>
    </recommendedName>
</protein>
<dbReference type="InterPro" id="IPR004291">
    <property type="entry name" value="Transposase_IS66_central"/>
</dbReference>
<organism evidence="3 4">
    <name type="scientific">Aneurinibacillus aneurinilyticus ATCC 12856</name>
    <dbReference type="NCBI Taxonomy" id="649747"/>
    <lineage>
        <taxon>Bacteria</taxon>
        <taxon>Bacillati</taxon>
        <taxon>Bacillota</taxon>
        <taxon>Bacilli</taxon>
        <taxon>Bacillales</taxon>
        <taxon>Paenibacillaceae</taxon>
        <taxon>Aneurinibacillus group</taxon>
        <taxon>Aneurinibacillus</taxon>
    </lineage>
</organism>
<dbReference type="EMBL" id="AWSJ01000293">
    <property type="protein sequence ID" value="ERI07159.1"/>
    <property type="molecule type" value="Genomic_DNA"/>
</dbReference>
<feature type="domain" description="Transposase IS66 central" evidence="2">
    <location>
        <begin position="2"/>
        <end position="137"/>
    </location>
</feature>
<dbReference type="HOGENOM" id="CLU_039294_5_0_9"/>
<dbReference type="InterPro" id="IPR052344">
    <property type="entry name" value="Transposase-related"/>
</dbReference>
<proteinExistence type="predicted"/>
<evidence type="ECO:0000313" key="3">
    <source>
        <dbReference type="EMBL" id="ERI07159.1"/>
    </source>
</evidence>
<dbReference type="Proteomes" id="UP000016511">
    <property type="component" value="Unassembled WGS sequence"/>
</dbReference>
<gene>
    <name evidence="3" type="ORF">HMPREF0083_04764</name>
</gene>
<dbReference type="PATRIC" id="fig|649747.3.peg.4289"/>
<reference evidence="3 4" key="1">
    <citation type="submission" date="2013-08" db="EMBL/GenBank/DDBJ databases">
        <authorList>
            <person name="Weinstock G."/>
            <person name="Sodergren E."/>
            <person name="Wylie T."/>
            <person name="Fulton L."/>
            <person name="Fulton R."/>
            <person name="Fronick C."/>
            <person name="O'Laughlin M."/>
            <person name="Godfrey J."/>
            <person name="Miner T."/>
            <person name="Herter B."/>
            <person name="Appelbaum E."/>
            <person name="Cordes M."/>
            <person name="Lek S."/>
            <person name="Wollam A."/>
            <person name="Pepin K.H."/>
            <person name="Palsikar V.B."/>
            <person name="Mitreva M."/>
            <person name="Wilson R.K."/>
        </authorList>
    </citation>
    <scope>NUCLEOTIDE SEQUENCE [LARGE SCALE GENOMIC DNA]</scope>
    <source>
        <strain evidence="3 4">ATCC 12856</strain>
    </source>
</reference>